<evidence type="ECO:0000256" key="3">
    <source>
        <dbReference type="ARBA" id="ARBA00022475"/>
    </source>
</evidence>
<dbReference type="InterPro" id="IPR002656">
    <property type="entry name" value="Acyl_transf_3_dom"/>
</dbReference>
<keyword evidence="6 7" id="KW-0472">Membrane</keyword>
<feature type="transmembrane region" description="Helical" evidence="7">
    <location>
        <begin position="181"/>
        <end position="198"/>
    </location>
</feature>
<evidence type="ECO:0000256" key="6">
    <source>
        <dbReference type="ARBA" id="ARBA00023136"/>
    </source>
</evidence>
<keyword evidence="5 7" id="KW-1133">Transmembrane helix</keyword>
<evidence type="ECO:0000256" key="7">
    <source>
        <dbReference type="SAM" id="Phobius"/>
    </source>
</evidence>
<evidence type="ECO:0000256" key="2">
    <source>
        <dbReference type="ARBA" id="ARBA00007400"/>
    </source>
</evidence>
<organism evidence="9">
    <name type="scientific">Herbiconiux sp. A18JL235</name>
    <dbReference type="NCBI Taxonomy" id="3152363"/>
    <lineage>
        <taxon>Bacteria</taxon>
        <taxon>Bacillati</taxon>
        <taxon>Actinomycetota</taxon>
        <taxon>Actinomycetes</taxon>
        <taxon>Micrococcales</taxon>
        <taxon>Microbacteriaceae</taxon>
        <taxon>Herbiconiux</taxon>
    </lineage>
</organism>
<evidence type="ECO:0000256" key="4">
    <source>
        <dbReference type="ARBA" id="ARBA00022692"/>
    </source>
</evidence>
<keyword evidence="4 7" id="KW-0812">Transmembrane</keyword>
<dbReference type="Pfam" id="PF01757">
    <property type="entry name" value="Acyl_transf_3"/>
    <property type="match status" value="1"/>
</dbReference>
<evidence type="ECO:0000256" key="1">
    <source>
        <dbReference type="ARBA" id="ARBA00004651"/>
    </source>
</evidence>
<feature type="transmembrane region" description="Helical" evidence="7">
    <location>
        <begin position="92"/>
        <end position="114"/>
    </location>
</feature>
<feature type="transmembrane region" description="Helical" evidence="7">
    <location>
        <begin position="12"/>
        <end position="34"/>
    </location>
</feature>
<evidence type="ECO:0000313" key="9">
    <source>
        <dbReference type="EMBL" id="XDI04657.1"/>
    </source>
</evidence>
<dbReference type="PANTHER" id="PTHR40074:SF2">
    <property type="entry name" value="O-ACETYLTRANSFERASE WECH"/>
    <property type="match status" value="1"/>
</dbReference>
<feature type="transmembrane region" description="Helical" evidence="7">
    <location>
        <begin position="210"/>
        <end position="228"/>
    </location>
</feature>
<reference evidence="9" key="1">
    <citation type="submission" date="2024-05" db="EMBL/GenBank/DDBJ databases">
        <title>Herbiconiux sp. A18JL235.</title>
        <authorList>
            <person name="Zhang G."/>
        </authorList>
    </citation>
    <scope>NUCLEOTIDE SEQUENCE</scope>
    <source>
        <strain evidence="9">A18JL235</strain>
    </source>
</reference>
<evidence type="ECO:0000256" key="5">
    <source>
        <dbReference type="ARBA" id="ARBA00022989"/>
    </source>
</evidence>
<evidence type="ECO:0000259" key="8">
    <source>
        <dbReference type="Pfam" id="PF01757"/>
    </source>
</evidence>
<dbReference type="GO" id="GO:0009246">
    <property type="term" value="P:enterobacterial common antigen biosynthetic process"/>
    <property type="evidence" value="ECO:0007669"/>
    <property type="project" value="TreeGrafter"/>
</dbReference>
<keyword evidence="3" id="KW-1003">Cell membrane</keyword>
<feature type="transmembrane region" description="Helical" evidence="7">
    <location>
        <begin position="304"/>
        <end position="329"/>
    </location>
</feature>
<accession>A0AB39BDN5</accession>
<dbReference type="AlphaFoldDB" id="A0AB39BDN5"/>
<proteinExistence type="inferred from homology"/>
<gene>
    <name evidence="9" type="ORF">ABFY20_15125</name>
</gene>
<keyword evidence="9" id="KW-0808">Transferase</keyword>
<dbReference type="PANTHER" id="PTHR40074">
    <property type="entry name" value="O-ACETYLTRANSFERASE WECH"/>
    <property type="match status" value="1"/>
</dbReference>
<feature type="domain" description="Acyltransferase 3" evidence="8">
    <location>
        <begin position="12"/>
        <end position="325"/>
    </location>
</feature>
<feature type="transmembrane region" description="Helical" evidence="7">
    <location>
        <begin position="134"/>
        <end position="151"/>
    </location>
</feature>
<dbReference type="GO" id="GO:0005886">
    <property type="term" value="C:plasma membrane"/>
    <property type="evidence" value="ECO:0007669"/>
    <property type="project" value="UniProtKB-SubCell"/>
</dbReference>
<protein>
    <submittedName>
        <fullName evidence="9">Acyltransferase family protein</fullName>
    </submittedName>
</protein>
<name>A0AB39BDN5_9MICO</name>
<comment type="subcellular location">
    <subcellularLocation>
        <location evidence="1">Cell membrane</location>
        <topology evidence="1">Multi-pass membrane protein</topology>
    </subcellularLocation>
</comment>
<feature type="transmembrane region" description="Helical" evidence="7">
    <location>
        <begin position="54"/>
        <end position="72"/>
    </location>
</feature>
<keyword evidence="9" id="KW-0012">Acyltransferase</keyword>
<feature type="transmembrane region" description="Helical" evidence="7">
    <location>
        <begin position="248"/>
        <end position="266"/>
    </location>
</feature>
<feature type="transmembrane region" description="Helical" evidence="7">
    <location>
        <begin position="158"/>
        <end position="175"/>
    </location>
</feature>
<dbReference type="GO" id="GO:0016413">
    <property type="term" value="F:O-acetyltransferase activity"/>
    <property type="evidence" value="ECO:0007669"/>
    <property type="project" value="TreeGrafter"/>
</dbReference>
<dbReference type="EMBL" id="CP162511">
    <property type="protein sequence ID" value="XDI04657.1"/>
    <property type="molecule type" value="Genomic_DNA"/>
</dbReference>
<dbReference type="RefSeq" id="WP_368497062.1">
    <property type="nucleotide sequence ID" value="NZ_CP162511.1"/>
</dbReference>
<comment type="similarity">
    <text evidence="2">Belongs to the acyltransferase 3 family.</text>
</comment>
<feature type="transmembrane region" description="Helical" evidence="7">
    <location>
        <begin position="278"/>
        <end position="298"/>
    </location>
</feature>
<sequence>MGHTTSGAMRAVWIDVARGLCVVAVVLLHVRIFVYDPAVPEIDGHDEWRRITEAFGPFRLPTLFALSGLLVAGRVRNGWSDRRNAVRIASSYWIYLVWLTVFAVMSFVVTAPGMPFRLEIPADYLRQLVLPDTILWFVLALALYVLVLTSVQRLPPRVVLGALALAAALSGIAPAELAEEQWLHILYYGVFFAAGVYLPEALRWFAGGRVVVKLVCSLLLFAVLERVWQLTEMGTALESSARLGRDLVAVAVAIGLCALLARAAWIARPLALLGRRTLPVYILQLPAIWLLCLIPVVADLHEIPVVFAAGPLLGTAFVVAASMLCYRLIRGTVLENLFRLPRPLAARILTPPSVSRTDAR</sequence>